<evidence type="ECO:0000256" key="2">
    <source>
        <dbReference type="ARBA" id="ARBA00023186"/>
    </source>
</evidence>
<comment type="similarity">
    <text evidence="1">Belongs to the prefoldin subunit alpha family.</text>
</comment>
<dbReference type="FunFam" id="1.10.287.370:FF:000004">
    <property type="entry name" value="Probable prefoldin subunit 5"/>
    <property type="match status" value="1"/>
</dbReference>
<dbReference type="Pfam" id="PF02996">
    <property type="entry name" value="Prefoldin"/>
    <property type="match status" value="1"/>
</dbReference>
<dbReference type="GO" id="GO:0005737">
    <property type="term" value="C:cytoplasm"/>
    <property type="evidence" value="ECO:0007669"/>
    <property type="project" value="TreeGrafter"/>
</dbReference>
<evidence type="ECO:0008006" key="5">
    <source>
        <dbReference type="Google" id="ProtNLM"/>
    </source>
</evidence>
<dbReference type="InterPro" id="IPR004127">
    <property type="entry name" value="Prefoldin_subunit_alpha"/>
</dbReference>
<dbReference type="Gene3D" id="1.10.287.370">
    <property type="match status" value="1"/>
</dbReference>
<dbReference type="AlphaFoldDB" id="A0AAD9K3W9"/>
<dbReference type="GO" id="GO:1990115">
    <property type="term" value="P:RNA polymerase III assembly"/>
    <property type="evidence" value="ECO:0007669"/>
    <property type="project" value="TreeGrafter"/>
</dbReference>
<dbReference type="GO" id="GO:1990114">
    <property type="term" value="P:RNA polymerase II core complex assembly"/>
    <property type="evidence" value="ECO:0007669"/>
    <property type="project" value="TreeGrafter"/>
</dbReference>
<reference evidence="3" key="1">
    <citation type="journal article" date="2023" name="Mol. Biol. Evol.">
        <title>Third-Generation Sequencing Reveals the Adaptive Role of the Epigenome in Three Deep-Sea Polychaetes.</title>
        <authorList>
            <person name="Perez M."/>
            <person name="Aroh O."/>
            <person name="Sun Y."/>
            <person name="Lan Y."/>
            <person name="Juniper S.K."/>
            <person name="Young C.R."/>
            <person name="Angers B."/>
            <person name="Qian P.Y."/>
        </authorList>
    </citation>
    <scope>NUCLEOTIDE SEQUENCE</scope>
    <source>
        <strain evidence="3">R07B-5</strain>
    </source>
</reference>
<dbReference type="GO" id="GO:1990113">
    <property type="term" value="P:RNA polymerase I assembly"/>
    <property type="evidence" value="ECO:0007669"/>
    <property type="project" value="TreeGrafter"/>
</dbReference>
<comment type="caution">
    <text evidence="3">The sequence shown here is derived from an EMBL/GenBank/DDBJ whole genome shotgun (WGS) entry which is preliminary data.</text>
</comment>
<organism evidence="3 4">
    <name type="scientific">Ridgeia piscesae</name>
    <name type="common">Tubeworm</name>
    <dbReference type="NCBI Taxonomy" id="27915"/>
    <lineage>
        <taxon>Eukaryota</taxon>
        <taxon>Metazoa</taxon>
        <taxon>Spiralia</taxon>
        <taxon>Lophotrochozoa</taxon>
        <taxon>Annelida</taxon>
        <taxon>Polychaeta</taxon>
        <taxon>Sedentaria</taxon>
        <taxon>Canalipalpata</taxon>
        <taxon>Sabellida</taxon>
        <taxon>Siboglinidae</taxon>
        <taxon>Ridgeia</taxon>
    </lineage>
</organism>
<dbReference type="PANTHER" id="PTHR12674:SF2">
    <property type="entry name" value="PREFOLDIN SUBUNIT 5"/>
    <property type="match status" value="1"/>
</dbReference>
<proteinExistence type="inferred from homology"/>
<dbReference type="GO" id="GO:0006457">
    <property type="term" value="P:protein folding"/>
    <property type="evidence" value="ECO:0007669"/>
    <property type="project" value="InterPro"/>
</dbReference>
<name>A0AAD9K3W9_RIDPI</name>
<gene>
    <name evidence="3" type="ORF">NP493_1440g00000</name>
</gene>
<dbReference type="GO" id="GO:0051082">
    <property type="term" value="F:unfolded protein binding"/>
    <property type="evidence" value="ECO:0007669"/>
    <property type="project" value="InterPro"/>
</dbReference>
<dbReference type="PANTHER" id="PTHR12674">
    <property type="entry name" value="PREFOLDIN SUBUNIT 5"/>
    <property type="match status" value="1"/>
</dbReference>
<dbReference type="Proteomes" id="UP001209878">
    <property type="component" value="Unassembled WGS sequence"/>
</dbReference>
<dbReference type="InterPro" id="IPR009053">
    <property type="entry name" value="Prefoldin"/>
</dbReference>
<evidence type="ECO:0000256" key="1">
    <source>
        <dbReference type="ARBA" id="ARBA00010048"/>
    </source>
</evidence>
<dbReference type="InterPro" id="IPR011599">
    <property type="entry name" value="PFD_alpha_archaea"/>
</dbReference>
<dbReference type="EMBL" id="JAODUO010001451">
    <property type="protein sequence ID" value="KAK2163603.1"/>
    <property type="molecule type" value="Genomic_DNA"/>
</dbReference>
<dbReference type="SUPFAM" id="SSF46579">
    <property type="entry name" value="Prefoldin"/>
    <property type="match status" value="1"/>
</dbReference>
<sequence>MSQNSGKEIPLTELNVGQLNHLSQQLDQEIELMQNSLNQLKMVQSKFVESQECLGKVTKANVGKDMLVPLTSSMYVTGQLDDTDNFLIDVGTGYYVEKNAEQGKEYFKRKVEYITKEMEKIQPLLQEKYKMKQAVVEVVQMKVQAQMSQQQQPGQQPVPIKS</sequence>
<dbReference type="NCBIfam" id="TIGR00293">
    <property type="entry name" value="prefoldin subunit alpha"/>
    <property type="match status" value="1"/>
</dbReference>
<keyword evidence="4" id="KW-1185">Reference proteome</keyword>
<keyword evidence="2" id="KW-0143">Chaperone</keyword>
<dbReference type="CDD" id="cd23157">
    <property type="entry name" value="Prefoldin_5"/>
    <property type="match status" value="1"/>
</dbReference>
<dbReference type="GO" id="GO:0016272">
    <property type="term" value="C:prefoldin complex"/>
    <property type="evidence" value="ECO:0007669"/>
    <property type="project" value="InterPro"/>
</dbReference>
<accession>A0AAD9K3W9</accession>
<protein>
    <recommendedName>
        <fullName evidence="5">Prefoldin subunit 5</fullName>
    </recommendedName>
</protein>
<evidence type="ECO:0000313" key="3">
    <source>
        <dbReference type="EMBL" id="KAK2163603.1"/>
    </source>
</evidence>
<evidence type="ECO:0000313" key="4">
    <source>
        <dbReference type="Proteomes" id="UP001209878"/>
    </source>
</evidence>